<evidence type="ECO:0000313" key="4">
    <source>
        <dbReference type="Proteomes" id="UP000277766"/>
    </source>
</evidence>
<protein>
    <submittedName>
        <fullName evidence="3">Uncharacterized protein</fullName>
    </submittedName>
</protein>
<name>A0A431W1I0_9DEIO</name>
<feature type="transmembrane region" description="Helical" evidence="2">
    <location>
        <begin position="12"/>
        <end position="34"/>
    </location>
</feature>
<proteinExistence type="predicted"/>
<gene>
    <name evidence="3" type="ORF">EJ104_04335</name>
</gene>
<dbReference type="RefSeq" id="WP_126351533.1">
    <property type="nucleotide sequence ID" value="NZ_CP086380.1"/>
</dbReference>
<keyword evidence="4" id="KW-1185">Reference proteome</keyword>
<keyword evidence="2" id="KW-0812">Transmembrane</keyword>
<keyword evidence="2" id="KW-1133">Transmembrane helix</keyword>
<dbReference type="Proteomes" id="UP000277766">
    <property type="component" value="Unassembled WGS sequence"/>
</dbReference>
<evidence type="ECO:0000256" key="1">
    <source>
        <dbReference type="SAM" id="MobiDB-lite"/>
    </source>
</evidence>
<keyword evidence="2" id="KW-0472">Membrane</keyword>
<organism evidence="3 4">
    <name type="scientific">Deinococcus radiophilus</name>
    <dbReference type="NCBI Taxonomy" id="32062"/>
    <lineage>
        <taxon>Bacteria</taxon>
        <taxon>Thermotogati</taxon>
        <taxon>Deinococcota</taxon>
        <taxon>Deinococci</taxon>
        <taxon>Deinococcales</taxon>
        <taxon>Deinococcaceae</taxon>
        <taxon>Deinococcus</taxon>
    </lineage>
</organism>
<evidence type="ECO:0000256" key="2">
    <source>
        <dbReference type="SAM" id="Phobius"/>
    </source>
</evidence>
<feature type="region of interest" description="Disordered" evidence="1">
    <location>
        <begin position="130"/>
        <end position="159"/>
    </location>
</feature>
<sequence length="159" mass="16585">MQQPDTPPASPFTGLDLQVVAYAAFMSTLVSILMTARTRNAQSARGLPLTPWRTLIPDVLIGTITGTLLALGLPPHFPWLNNVSGIGFLAGAGGVLGPKLWDLISRDGMGLLLGYLSTALAGPLSTLAEAAQAKATPTTPTEAGDHDEDPQHRPPPTAQ</sequence>
<dbReference type="AlphaFoldDB" id="A0A431W1I0"/>
<comment type="caution">
    <text evidence="3">The sequence shown here is derived from an EMBL/GenBank/DDBJ whole genome shotgun (WGS) entry which is preliminary data.</text>
</comment>
<reference evidence="3 4" key="1">
    <citation type="submission" date="2018-12" db="EMBL/GenBank/DDBJ databases">
        <title>Deinococcus radiophilus ATCC 27603 genome sequencing and assembly.</title>
        <authorList>
            <person name="Maclea K.S."/>
            <person name="Maynard C.R."/>
        </authorList>
    </citation>
    <scope>NUCLEOTIDE SEQUENCE [LARGE SCALE GENOMIC DNA]</scope>
    <source>
        <strain evidence="3 4">ATCC 27603</strain>
    </source>
</reference>
<dbReference type="EMBL" id="RXPE01000005">
    <property type="protein sequence ID" value="RTR29079.1"/>
    <property type="molecule type" value="Genomic_DNA"/>
</dbReference>
<evidence type="ECO:0000313" key="3">
    <source>
        <dbReference type="EMBL" id="RTR29079.1"/>
    </source>
</evidence>
<accession>A0A431W1I0</accession>
<feature type="compositionally biased region" description="Low complexity" evidence="1">
    <location>
        <begin position="130"/>
        <end position="142"/>
    </location>
</feature>
<dbReference type="OrthoDB" id="74231at2"/>